<dbReference type="SUPFAM" id="SSF54001">
    <property type="entry name" value="Cysteine proteinases"/>
    <property type="match status" value="1"/>
</dbReference>
<dbReference type="PANTHER" id="PTHR47053:SF3">
    <property type="entry name" value="GAMMA-D-GLUTAMYL-L-LYSINE DIPEPTIDYL-PEPTIDASE"/>
    <property type="match status" value="1"/>
</dbReference>
<evidence type="ECO:0000256" key="1">
    <source>
        <dbReference type="ARBA" id="ARBA00007074"/>
    </source>
</evidence>
<dbReference type="AlphaFoldDB" id="A0A837R9R4"/>
<comment type="similarity">
    <text evidence="1">Belongs to the peptidase C40 family.</text>
</comment>
<evidence type="ECO:0000256" key="3">
    <source>
        <dbReference type="ARBA" id="ARBA00022801"/>
    </source>
</evidence>
<dbReference type="PANTHER" id="PTHR47053">
    <property type="entry name" value="MUREIN DD-ENDOPEPTIDASE MEPH-RELATED"/>
    <property type="match status" value="1"/>
</dbReference>
<keyword evidence="3" id="KW-0378">Hydrolase</keyword>
<evidence type="ECO:0000313" key="6">
    <source>
        <dbReference type="EMBL" id="KRK24952.1"/>
    </source>
</evidence>
<feature type="domain" description="NlpC/P60" evidence="5">
    <location>
        <begin position="175"/>
        <end position="299"/>
    </location>
</feature>
<name>A0A837R9R4_LACPE</name>
<dbReference type="InterPro" id="IPR000064">
    <property type="entry name" value="NLP_P60_dom"/>
</dbReference>
<sequence>MKLQTTRIMAAVANVWRQPRTLPIDTSAIANAGLQAWLAQLSDAETVKLERENRIVTQALFNDVFLVERFVDGWAYGYVASQRDDHHSQGYPGWIWAAQLSTVPLPIQTGPTVTIRRGFTPLLKADGRTLLRLSLGTELPVIGSKDHRYYTVQTPLGVAKVAKRATQFGFKTANLTRGATLVRLGETFLDLRYLWGGISAYGFDCSGFVYSLHRCVGIQLPRDAQDQIDKGVAVEQEAAQPGDLCFFAHDHGRGAVHHVALYAGDGWILHAPTPGKHVTYLQLATTYLQDELVAIKRNW</sequence>
<dbReference type="GO" id="GO:0006508">
    <property type="term" value="P:proteolysis"/>
    <property type="evidence" value="ECO:0007669"/>
    <property type="project" value="UniProtKB-KW"/>
</dbReference>
<accession>A0A837R9R4</accession>
<dbReference type="InterPro" id="IPR051202">
    <property type="entry name" value="Peptidase_C40"/>
</dbReference>
<organism evidence="6 7">
    <name type="scientific">Lactiplantibacillus pentosus DSM 20314</name>
    <dbReference type="NCBI Taxonomy" id="1423791"/>
    <lineage>
        <taxon>Bacteria</taxon>
        <taxon>Bacillati</taxon>
        <taxon>Bacillota</taxon>
        <taxon>Bacilli</taxon>
        <taxon>Lactobacillales</taxon>
        <taxon>Lactobacillaceae</taxon>
        <taxon>Lactiplantibacillus</taxon>
    </lineage>
</organism>
<dbReference type="PROSITE" id="PS51935">
    <property type="entry name" value="NLPC_P60"/>
    <property type="match status" value="1"/>
</dbReference>
<protein>
    <submittedName>
        <fullName evidence="6">Extracellular protein, gamma-d-glutamate-meso-dia minopimelate muropeptidase</fullName>
    </submittedName>
</protein>
<reference evidence="6 7" key="1">
    <citation type="journal article" date="2015" name="Genome Announc.">
        <title>Expanding the biotechnology potential of lactobacilli through comparative genomics of 213 strains and associated genera.</title>
        <authorList>
            <person name="Sun Z."/>
            <person name="Harris H.M."/>
            <person name="McCann A."/>
            <person name="Guo C."/>
            <person name="Argimon S."/>
            <person name="Zhang W."/>
            <person name="Yang X."/>
            <person name="Jeffery I.B."/>
            <person name="Cooney J.C."/>
            <person name="Kagawa T.F."/>
            <person name="Liu W."/>
            <person name="Song Y."/>
            <person name="Salvetti E."/>
            <person name="Wrobel A."/>
            <person name="Rasinkangas P."/>
            <person name="Parkhill J."/>
            <person name="Rea M.C."/>
            <person name="O'Sullivan O."/>
            <person name="Ritari J."/>
            <person name="Douillard F.P."/>
            <person name="Paul Ross R."/>
            <person name="Yang R."/>
            <person name="Briner A.E."/>
            <person name="Felis G.E."/>
            <person name="de Vos W.M."/>
            <person name="Barrangou R."/>
            <person name="Klaenhammer T.R."/>
            <person name="Caufield P.W."/>
            <person name="Cui Y."/>
            <person name="Zhang H."/>
            <person name="O'Toole P.W."/>
        </authorList>
    </citation>
    <scope>NUCLEOTIDE SEQUENCE [LARGE SCALE GENOMIC DNA]</scope>
    <source>
        <strain evidence="6 7">DSM 20314</strain>
    </source>
</reference>
<keyword evidence="2" id="KW-0645">Protease</keyword>
<evidence type="ECO:0000256" key="2">
    <source>
        <dbReference type="ARBA" id="ARBA00022670"/>
    </source>
</evidence>
<comment type="caution">
    <text evidence="6">The sequence shown here is derived from an EMBL/GenBank/DDBJ whole genome shotgun (WGS) entry which is preliminary data.</text>
</comment>
<proteinExistence type="inferred from homology"/>
<gene>
    <name evidence="6" type="ORF">FD24_GL003384</name>
</gene>
<keyword evidence="4" id="KW-0788">Thiol protease</keyword>
<evidence type="ECO:0000313" key="7">
    <source>
        <dbReference type="Proteomes" id="UP000051020"/>
    </source>
</evidence>
<evidence type="ECO:0000256" key="4">
    <source>
        <dbReference type="ARBA" id="ARBA00022807"/>
    </source>
</evidence>
<dbReference type="GO" id="GO:0008234">
    <property type="term" value="F:cysteine-type peptidase activity"/>
    <property type="evidence" value="ECO:0007669"/>
    <property type="project" value="UniProtKB-KW"/>
</dbReference>
<evidence type="ECO:0000259" key="5">
    <source>
        <dbReference type="PROSITE" id="PS51935"/>
    </source>
</evidence>
<dbReference type="Pfam" id="PF00877">
    <property type="entry name" value="NLPC_P60"/>
    <property type="match status" value="1"/>
</dbReference>
<dbReference type="Proteomes" id="UP000051020">
    <property type="component" value="Unassembled WGS sequence"/>
</dbReference>
<dbReference type="EMBL" id="AZCU01000009">
    <property type="protein sequence ID" value="KRK24952.1"/>
    <property type="molecule type" value="Genomic_DNA"/>
</dbReference>
<dbReference type="Gene3D" id="3.90.1720.10">
    <property type="entry name" value="endopeptidase domain like (from Nostoc punctiforme)"/>
    <property type="match status" value="1"/>
</dbReference>
<dbReference type="InterPro" id="IPR038765">
    <property type="entry name" value="Papain-like_cys_pep_sf"/>
</dbReference>